<dbReference type="Gene3D" id="1.20.120.160">
    <property type="entry name" value="HPT domain"/>
    <property type="match status" value="1"/>
</dbReference>
<dbReference type="InterPro" id="IPR049870">
    <property type="entry name" value="BvgS-like_periplasmic1"/>
</dbReference>
<evidence type="ECO:0000256" key="3">
    <source>
        <dbReference type="ARBA" id="ARBA00012438"/>
    </source>
</evidence>
<dbReference type="Pfam" id="PF00497">
    <property type="entry name" value="SBP_bac_3"/>
    <property type="match status" value="2"/>
</dbReference>
<keyword evidence="5" id="KW-0997">Cell inner membrane</keyword>
<dbReference type="InterPro" id="IPR036097">
    <property type="entry name" value="HisK_dim/P_sf"/>
</dbReference>
<dbReference type="CDD" id="cd16922">
    <property type="entry name" value="HATPase_EvgS-ArcB-TorS-like"/>
    <property type="match status" value="1"/>
</dbReference>
<dbReference type="InterPro" id="IPR005467">
    <property type="entry name" value="His_kinase_dom"/>
</dbReference>
<dbReference type="SUPFAM" id="SSF55874">
    <property type="entry name" value="ATPase domain of HSP90 chaperone/DNA topoisomerase II/histidine kinase"/>
    <property type="match status" value="1"/>
</dbReference>
<keyword evidence="8 17" id="KW-0812">Transmembrane</keyword>
<reference evidence="21 22" key="1">
    <citation type="submission" date="2018-12" db="EMBL/GenBank/DDBJ databases">
        <title>The Genome Submission of two Enterobacter spp. strains.</title>
        <authorList>
            <person name="Wu W."/>
            <person name="Wei L."/>
            <person name="Feng Y."/>
            <person name="Zong Z."/>
        </authorList>
    </citation>
    <scope>NUCLEOTIDE SEQUENCE [LARGE SCALE GENOMIC DNA]</scope>
    <source>
        <strain evidence="21 22">WCHEHu045002</strain>
    </source>
</reference>
<evidence type="ECO:0000256" key="12">
    <source>
        <dbReference type="ARBA" id="ARBA00022989"/>
    </source>
</evidence>
<keyword evidence="4" id="KW-1003">Cell membrane</keyword>
<dbReference type="InterPro" id="IPR003594">
    <property type="entry name" value="HATPase_dom"/>
</dbReference>
<keyword evidence="12 17" id="KW-1133">Transmembrane helix</keyword>
<feature type="modified residue" description="4-aspartylphosphate" evidence="16">
    <location>
        <position position="870"/>
    </location>
</feature>
<keyword evidence="11" id="KW-0547">Nucleotide-binding</keyword>
<gene>
    <name evidence="21" type="ORF">EJE24_13950</name>
</gene>
<dbReference type="FunFam" id="3.30.565.10:FF:000010">
    <property type="entry name" value="Sensor histidine kinase RcsC"/>
    <property type="match status" value="1"/>
</dbReference>
<dbReference type="CDD" id="cd00082">
    <property type="entry name" value="HisKA"/>
    <property type="match status" value="1"/>
</dbReference>
<keyword evidence="14 17" id="KW-0472">Membrane</keyword>
<dbReference type="InterPro" id="IPR004358">
    <property type="entry name" value="Sig_transdc_His_kin-like_C"/>
</dbReference>
<dbReference type="InterPro" id="IPR036890">
    <property type="entry name" value="HATPase_C_sf"/>
</dbReference>
<dbReference type="Gene3D" id="3.30.565.10">
    <property type="entry name" value="Histidine kinase-like ATPase, C-terminal domain"/>
    <property type="match status" value="1"/>
</dbReference>
<evidence type="ECO:0000256" key="1">
    <source>
        <dbReference type="ARBA" id="ARBA00000085"/>
    </source>
</evidence>
<evidence type="ECO:0000256" key="2">
    <source>
        <dbReference type="ARBA" id="ARBA00004429"/>
    </source>
</evidence>
<dbReference type="InterPro" id="IPR001789">
    <property type="entry name" value="Sig_transdc_resp-reg_receiver"/>
</dbReference>
<organism evidence="21 22">
    <name type="scientific">Enterobacter huaxiensis</name>
    <dbReference type="NCBI Taxonomy" id="2494702"/>
    <lineage>
        <taxon>Bacteria</taxon>
        <taxon>Pseudomonadati</taxon>
        <taxon>Pseudomonadota</taxon>
        <taxon>Gammaproteobacteria</taxon>
        <taxon>Enterobacterales</taxon>
        <taxon>Enterobacteriaceae</taxon>
        <taxon>Enterobacter</taxon>
    </lineage>
</organism>
<evidence type="ECO:0000256" key="17">
    <source>
        <dbReference type="SAM" id="Phobius"/>
    </source>
</evidence>
<evidence type="ECO:0000259" key="18">
    <source>
        <dbReference type="PROSITE" id="PS50109"/>
    </source>
</evidence>
<dbReference type="CDD" id="cd17546">
    <property type="entry name" value="REC_hyHK_CKI1_RcsC-like"/>
    <property type="match status" value="1"/>
</dbReference>
<dbReference type="SMART" id="SM00388">
    <property type="entry name" value="HisKA"/>
    <property type="match status" value="1"/>
</dbReference>
<comment type="catalytic activity">
    <reaction evidence="1">
        <text>ATP + protein L-histidine = ADP + protein N-phospho-L-histidine.</text>
        <dbReference type="EC" id="2.7.13.3"/>
    </reaction>
</comment>
<dbReference type="PRINTS" id="PR00344">
    <property type="entry name" value="BCTRLSENSOR"/>
</dbReference>
<dbReference type="Pfam" id="PF02518">
    <property type="entry name" value="HATPase_c"/>
    <property type="match status" value="1"/>
</dbReference>
<evidence type="ECO:0000313" key="21">
    <source>
        <dbReference type="EMBL" id="RSK66316.1"/>
    </source>
</evidence>
<comment type="caution">
    <text evidence="21">The sequence shown here is derived from an EMBL/GenBank/DDBJ whole genome shotgun (WGS) entry which is preliminary data.</text>
</comment>
<evidence type="ECO:0000259" key="20">
    <source>
        <dbReference type="PROSITE" id="PS50894"/>
    </source>
</evidence>
<dbReference type="InterPro" id="IPR008207">
    <property type="entry name" value="Sig_transdc_His_kin_Hpt_dom"/>
</dbReference>
<dbReference type="Pfam" id="PF01627">
    <property type="entry name" value="Hpt"/>
    <property type="match status" value="1"/>
</dbReference>
<evidence type="ECO:0000256" key="4">
    <source>
        <dbReference type="ARBA" id="ARBA00022475"/>
    </source>
</evidence>
<feature type="domain" description="HPt" evidence="20">
    <location>
        <begin position="952"/>
        <end position="1048"/>
    </location>
</feature>
<evidence type="ECO:0000256" key="13">
    <source>
        <dbReference type="ARBA" id="ARBA00023012"/>
    </source>
</evidence>
<keyword evidence="7" id="KW-0808">Transferase</keyword>
<keyword evidence="11" id="KW-0067">ATP-binding</keyword>
<dbReference type="Proteomes" id="UP000276389">
    <property type="component" value="Unassembled WGS sequence"/>
</dbReference>
<comment type="subcellular location">
    <subcellularLocation>
        <location evidence="2">Cell inner membrane</location>
        <topology evidence="2">Multi-pass membrane protein</topology>
    </subcellularLocation>
</comment>
<dbReference type="InterPro" id="IPR011006">
    <property type="entry name" value="CheY-like_superfamily"/>
</dbReference>
<evidence type="ECO:0000259" key="19">
    <source>
        <dbReference type="PROSITE" id="PS50110"/>
    </source>
</evidence>
<dbReference type="SUPFAM" id="SSF47226">
    <property type="entry name" value="Histidine-containing phosphotransfer domain, HPT domain"/>
    <property type="match status" value="1"/>
</dbReference>
<keyword evidence="9" id="KW-0732">Signal</keyword>
<dbReference type="PROSITE" id="PS50110">
    <property type="entry name" value="RESPONSE_REGULATORY"/>
    <property type="match status" value="1"/>
</dbReference>
<dbReference type="CDD" id="cd13705">
    <property type="entry name" value="PBP2_BvgS_D1"/>
    <property type="match status" value="1"/>
</dbReference>
<dbReference type="EC" id="2.7.13.3" evidence="3"/>
<evidence type="ECO:0000256" key="7">
    <source>
        <dbReference type="ARBA" id="ARBA00022679"/>
    </source>
</evidence>
<dbReference type="Gene3D" id="1.10.287.130">
    <property type="match status" value="1"/>
</dbReference>
<dbReference type="GO" id="GO:0000155">
    <property type="term" value="F:phosphorelay sensor kinase activity"/>
    <property type="evidence" value="ECO:0007669"/>
    <property type="project" value="InterPro"/>
</dbReference>
<dbReference type="Gene3D" id="3.40.190.10">
    <property type="entry name" value="Periplasmic binding protein-like II"/>
    <property type="match status" value="4"/>
</dbReference>
<dbReference type="EMBL" id="RWHU01000005">
    <property type="protein sequence ID" value="RSK66316.1"/>
    <property type="molecule type" value="Genomic_DNA"/>
</dbReference>
<dbReference type="SUPFAM" id="SSF47384">
    <property type="entry name" value="Homodimeric domain of signal transducing histidine kinase"/>
    <property type="match status" value="1"/>
</dbReference>
<dbReference type="GO" id="GO:0009927">
    <property type="term" value="F:histidine phosphotransfer kinase activity"/>
    <property type="evidence" value="ECO:0007669"/>
    <property type="project" value="TreeGrafter"/>
</dbReference>
<dbReference type="SMART" id="SM00448">
    <property type="entry name" value="REC"/>
    <property type="match status" value="1"/>
</dbReference>
<dbReference type="SMART" id="SM00062">
    <property type="entry name" value="PBPb"/>
    <property type="match status" value="2"/>
</dbReference>
<dbReference type="SMART" id="SM00387">
    <property type="entry name" value="HATPase_c"/>
    <property type="match status" value="1"/>
</dbReference>
<dbReference type="AlphaFoldDB" id="A0A428LP15"/>
<dbReference type="PROSITE" id="PS50109">
    <property type="entry name" value="HIS_KIN"/>
    <property type="match status" value="1"/>
</dbReference>
<dbReference type="RefSeq" id="WP_125914775.1">
    <property type="nucleotide sequence ID" value="NZ_RWHU01000005.1"/>
</dbReference>
<name>A0A428LP15_9ENTR</name>
<feature type="modified residue" description="Phosphohistidine" evidence="15">
    <location>
        <position position="994"/>
    </location>
</feature>
<evidence type="ECO:0000256" key="11">
    <source>
        <dbReference type="ARBA" id="ARBA00022840"/>
    </source>
</evidence>
<dbReference type="PANTHER" id="PTHR43047">
    <property type="entry name" value="TWO-COMPONENT HISTIDINE PROTEIN KINASE"/>
    <property type="match status" value="1"/>
</dbReference>
<dbReference type="SUPFAM" id="SSF52172">
    <property type="entry name" value="CheY-like"/>
    <property type="match status" value="1"/>
</dbReference>
<evidence type="ECO:0000256" key="8">
    <source>
        <dbReference type="ARBA" id="ARBA00022692"/>
    </source>
</evidence>
<evidence type="ECO:0000256" key="16">
    <source>
        <dbReference type="PROSITE-ProRule" id="PRU00169"/>
    </source>
</evidence>
<dbReference type="InterPro" id="IPR036641">
    <property type="entry name" value="HPT_dom_sf"/>
</dbReference>
<feature type="domain" description="Histidine kinase" evidence="18">
    <location>
        <begin position="579"/>
        <end position="799"/>
    </location>
</feature>
<evidence type="ECO:0000313" key="22">
    <source>
        <dbReference type="Proteomes" id="UP000276389"/>
    </source>
</evidence>
<evidence type="ECO:0000256" key="6">
    <source>
        <dbReference type="ARBA" id="ARBA00022553"/>
    </source>
</evidence>
<evidence type="ECO:0000256" key="15">
    <source>
        <dbReference type="PROSITE-ProRule" id="PRU00110"/>
    </source>
</evidence>
<evidence type="ECO:0000256" key="9">
    <source>
        <dbReference type="ARBA" id="ARBA00022729"/>
    </source>
</evidence>
<sequence>MRILSGLLLLFVAYAVPGATTQEPLKLLSRSMEVIADPGLSASEWRWVREHRKIRLAVWLPMSPPYDITTGLNDYGGINADFIGLAADNLGVEIEVIRYQQYSDALDALRSGKADFIAQASDNQQNQGLILSHPYSPNAAVEVVNNEATQDDAVRKIAIAPGYDPQRVLKRYPNAEIIPFYSPRHALEALAFRKIDLFFCDGVTARYLVNQSNISNLRIRPLNSPFAVSGYSFAAMPKMQIWINVLNNVLAALPEGASIEIHRRWNGGIPLSLSERQPAFTSLESKWINEHKRIRVAVAEDNPPVAFFDESGQMRGIIADVLTALQLRTGFNFVIQRYSTQRAALESVNAGKADLVAGVTQGDIWRSDLLTTRTWLYNSWVMVGQAHHAPEAVNPGVLSLDGQSPEEWLRKQNGGQLEKIDTWRRGLNRILHGNGEMMAMPLIVANALLATKEYAALRILGSIDIDPMRFSFGASRQSWPLITILNKALINIPPEDLHALTRGGSAGSSFDSTGPRQIALSTALTVGMVTAFLLLVVAGYGYRRHLRYRQKMLGIVTAQRQSRRLAQRVSREKSAFLATMSHEIRTPIGAILGMLELVMKRPGDTQQNRQSVRVAWDAAQALLLLIGNILDVSRIESGRLVLRPERASLRKLIEEPAMLFDGMAAQKGLAFVLERDADLQGDVLVDRSRFRQILVNLVGNAIKFTQSGQVTLRVQLDAREDGYLLLRIDVEDTGEGIDEATRERLFQPFAQGNTPNVAQGSGLGLYICHTLTAMMGGSLAIDSEPGRGTKVTVSLALPVMEGRQDVSDIRPASQHSRASLSVMIVDDNPVGRLVLSQQLSWLGHRVISADGSTSALEKLKNARPDAVITDCNMPGTSGFELAHIILGRYPEVAIFGATADARESVREKAREAGMRDCLFKPVTLSMLTDLLAPLKSTAPVPDVPQPEYDLPPELLEGENLPLFLSLQISVIDESLAQLRAWHNAPETALRETLHRLRGGIALLGVPTLVARCEKQEENPDSEGIHRLEAELEQLRAALQHWHDTGQNPCIIGYTE</sequence>
<keyword evidence="6 16" id="KW-0597">Phosphoprotein</keyword>
<dbReference type="SUPFAM" id="SSF53850">
    <property type="entry name" value="Periplasmic binding protein-like II"/>
    <property type="match status" value="2"/>
</dbReference>
<evidence type="ECO:0000256" key="10">
    <source>
        <dbReference type="ARBA" id="ARBA00022777"/>
    </source>
</evidence>
<dbReference type="PANTHER" id="PTHR43047:SF72">
    <property type="entry name" value="OSMOSENSING HISTIDINE PROTEIN KINASE SLN1"/>
    <property type="match status" value="1"/>
</dbReference>
<evidence type="ECO:0000256" key="5">
    <source>
        <dbReference type="ARBA" id="ARBA00022519"/>
    </source>
</evidence>
<dbReference type="Gene3D" id="3.40.50.2300">
    <property type="match status" value="1"/>
</dbReference>
<dbReference type="GO" id="GO:0005886">
    <property type="term" value="C:plasma membrane"/>
    <property type="evidence" value="ECO:0007669"/>
    <property type="project" value="UniProtKB-SubCell"/>
</dbReference>
<keyword evidence="10" id="KW-0418">Kinase</keyword>
<protein>
    <recommendedName>
        <fullName evidence="3">histidine kinase</fullName>
        <ecNumber evidence="3">2.7.13.3</ecNumber>
    </recommendedName>
</protein>
<accession>A0A428LP15</accession>
<dbReference type="Pfam" id="PF00072">
    <property type="entry name" value="Response_reg"/>
    <property type="match status" value="1"/>
</dbReference>
<evidence type="ECO:0000256" key="14">
    <source>
        <dbReference type="ARBA" id="ARBA00023136"/>
    </source>
</evidence>
<dbReference type="Pfam" id="PF00512">
    <property type="entry name" value="HisKA"/>
    <property type="match status" value="1"/>
</dbReference>
<feature type="transmembrane region" description="Helical" evidence="17">
    <location>
        <begin position="518"/>
        <end position="542"/>
    </location>
</feature>
<dbReference type="PROSITE" id="PS50894">
    <property type="entry name" value="HPT"/>
    <property type="match status" value="1"/>
</dbReference>
<dbReference type="InterPro" id="IPR003661">
    <property type="entry name" value="HisK_dim/P_dom"/>
</dbReference>
<keyword evidence="13" id="KW-0902">Two-component regulatory system</keyword>
<proteinExistence type="predicted"/>
<feature type="domain" description="Response regulatory" evidence="19">
    <location>
        <begin position="821"/>
        <end position="935"/>
    </location>
</feature>
<dbReference type="InterPro" id="IPR001638">
    <property type="entry name" value="Solute-binding_3/MltF_N"/>
</dbReference>